<keyword evidence="4 12" id="KW-0132">Cell division</keyword>
<dbReference type="InterPro" id="IPR005750">
    <property type="entry name" value="UDP_GlcNAc_COvinyl_MurA"/>
</dbReference>
<dbReference type="HAMAP" id="MF_00111">
    <property type="entry name" value="MurA"/>
    <property type="match status" value="1"/>
</dbReference>
<feature type="modified residue" description="2-(S-cysteinyl)pyruvic acid O-phosphothioketal" evidence="12">
    <location>
        <position position="116"/>
    </location>
</feature>
<organism evidence="14 15">
    <name type="scientific">Ruminococcoides intestinihominis</name>
    <dbReference type="NCBI Taxonomy" id="3133161"/>
    <lineage>
        <taxon>Bacteria</taxon>
        <taxon>Bacillati</taxon>
        <taxon>Bacillota</taxon>
        <taxon>Clostridia</taxon>
        <taxon>Eubacteriales</taxon>
        <taxon>Oscillospiraceae</taxon>
        <taxon>Ruminococcoides</taxon>
    </lineage>
</organism>
<comment type="function">
    <text evidence="12">Cell wall formation. Adds enolpyruvyl to UDP-N-acetylglucosamine.</text>
</comment>
<keyword evidence="9 12" id="KW-0961">Cell wall biogenesis/degradation</keyword>
<keyword evidence="15" id="KW-1185">Reference proteome</keyword>
<comment type="caution">
    <text evidence="12">Lacks conserved residue(s) required for the propagation of feature annotation.</text>
</comment>
<dbReference type="InterPro" id="IPR036968">
    <property type="entry name" value="Enolpyruvate_Tfrase_sf"/>
</dbReference>
<evidence type="ECO:0000256" key="11">
    <source>
        <dbReference type="ARBA" id="ARBA00047527"/>
    </source>
</evidence>
<dbReference type="EMBL" id="JBBMFI010000003">
    <property type="protein sequence ID" value="MEQ2564947.1"/>
    <property type="molecule type" value="Genomic_DNA"/>
</dbReference>
<dbReference type="CDD" id="cd01555">
    <property type="entry name" value="UdpNAET"/>
    <property type="match status" value="1"/>
</dbReference>
<keyword evidence="3 12" id="KW-0963">Cytoplasm</keyword>
<evidence type="ECO:0000256" key="5">
    <source>
        <dbReference type="ARBA" id="ARBA00022679"/>
    </source>
</evidence>
<reference evidence="14 15" key="1">
    <citation type="submission" date="2024-03" db="EMBL/GenBank/DDBJ databases">
        <title>Human intestinal bacterial collection.</title>
        <authorList>
            <person name="Pauvert C."/>
            <person name="Hitch T.C.A."/>
            <person name="Clavel T."/>
        </authorList>
    </citation>
    <scope>NUCLEOTIDE SEQUENCE [LARGE SCALE GENOMIC DNA]</scope>
    <source>
        <strain evidence="14 15">CLA-AP-H18</strain>
    </source>
</reference>
<evidence type="ECO:0000256" key="4">
    <source>
        <dbReference type="ARBA" id="ARBA00022618"/>
    </source>
</evidence>
<dbReference type="EC" id="2.5.1.7" evidence="12"/>
<keyword evidence="6 12" id="KW-0133">Cell shape</keyword>
<dbReference type="GO" id="GO:0008760">
    <property type="term" value="F:UDP-N-acetylglucosamine 1-carboxyvinyltransferase activity"/>
    <property type="evidence" value="ECO:0007669"/>
    <property type="project" value="UniProtKB-EC"/>
</dbReference>
<dbReference type="NCBIfam" id="TIGR01072">
    <property type="entry name" value="murA"/>
    <property type="match status" value="1"/>
</dbReference>
<evidence type="ECO:0000256" key="1">
    <source>
        <dbReference type="ARBA" id="ARBA00004496"/>
    </source>
</evidence>
<evidence type="ECO:0000256" key="7">
    <source>
        <dbReference type="ARBA" id="ARBA00022984"/>
    </source>
</evidence>
<evidence type="ECO:0000256" key="8">
    <source>
        <dbReference type="ARBA" id="ARBA00023306"/>
    </source>
</evidence>
<protein>
    <recommendedName>
        <fullName evidence="12">UDP-N-acetylglucosamine 1-carboxyvinyltransferase</fullName>
        <ecNumber evidence="12">2.5.1.7</ecNumber>
    </recommendedName>
    <alternativeName>
        <fullName evidence="12">Enoylpyruvate transferase</fullName>
    </alternativeName>
    <alternativeName>
        <fullName evidence="12">UDP-N-acetylglucosamine enolpyruvyl transferase</fullName>
        <shortName evidence="12">EPT</shortName>
    </alternativeName>
</protein>
<feature type="binding site" evidence="12">
    <location>
        <position position="306"/>
    </location>
    <ligand>
        <name>UDP-N-acetyl-alpha-D-glucosamine</name>
        <dbReference type="ChEBI" id="CHEBI:57705"/>
    </ligand>
</feature>
<dbReference type="NCBIfam" id="NF006873">
    <property type="entry name" value="PRK09369.1"/>
    <property type="match status" value="1"/>
</dbReference>
<dbReference type="InterPro" id="IPR001986">
    <property type="entry name" value="Enolpyruvate_Tfrase_dom"/>
</dbReference>
<keyword evidence="8 12" id="KW-0131">Cell cycle</keyword>
<feature type="binding site" evidence="12">
    <location>
        <position position="328"/>
    </location>
    <ligand>
        <name>UDP-N-acetyl-alpha-D-glucosamine</name>
        <dbReference type="ChEBI" id="CHEBI:57705"/>
    </ligand>
</feature>
<evidence type="ECO:0000256" key="10">
    <source>
        <dbReference type="ARBA" id="ARBA00038367"/>
    </source>
</evidence>
<dbReference type="Proteomes" id="UP001478133">
    <property type="component" value="Unassembled WGS sequence"/>
</dbReference>
<feature type="domain" description="Enolpyruvate transferase" evidence="13">
    <location>
        <begin position="7"/>
        <end position="405"/>
    </location>
</feature>
<comment type="similarity">
    <text evidence="10 12">Belongs to the EPSP synthase family. MurA subfamily.</text>
</comment>
<evidence type="ECO:0000313" key="15">
    <source>
        <dbReference type="Proteomes" id="UP001478133"/>
    </source>
</evidence>
<dbReference type="Pfam" id="PF00275">
    <property type="entry name" value="EPSP_synthase"/>
    <property type="match status" value="1"/>
</dbReference>
<evidence type="ECO:0000256" key="9">
    <source>
        <dbReference type="ARBA" id="ARBA00023316"/>
    </source>
</evidence>
<evidence type="ECO:0000313" key="14">
    <source>
        <dbReference type="EMBL" id="MEQ2564947.1"/>
    </source>
</evidence>
<dbReference type="InterPro" id="IPR050068">
    <property type="entry name" value="MurA_subfamily"/>
</dbReference>
<gene>
    <name evidence="12 14" type="primary">murA</name>
    <name evidence="14" type="ORF">ABFO16_01700</name>
</gene>
<dbReference type="SUPFAM" id="SSF55205">
    <property type="entry name" value="EPT/RTPC-like"/>
    <property type="match status" value="1"/>
</dbReference>
<feature type="active site" description="Proton donor" evidence="12">
    <location>
        <position position="116"/>
    </location>
</feature>
<dbReference type="Gene3D" id="3.65.10.10">
    <property type="entry name" value="Enolpyruvate transferase domain"/>
    <property type="match status" value="2"/>
</dbReference>
<evidence type="ECO:0000256" key="2">
    <source>
        <dbReference type="ARBA" id="ARBA00004752"/>
    </source>
</evidence>
<feature type="binding site" evidence="12">
    <location>
        <begin position="22"/>
        <end position="23"/>
    </location>
    <ligand>
        <name>phosphoenolpyruvate</name>
        <dbReference type="ChEBI" id="CHEBI:58702"/>
    </ligand>
</feature>
<comment type="subcellular location">
    <subcellularLocation>
        <location evidence="1 12">Cytoplasm</location>
    </subcellularLocation>
</comment>
<evidence type="ECO:0000256" key="12">
    <source>
        <dbReference type="HAMAP-Rule" id="MF_00111"/>
    </source>
</evidence>
<evidence type="ECO:0000259" key="13">
    <source>
        <dbReference type="Pfam" id="PF00275"/>
    </source>
</evidence>
<feature type="binding site" evidence="12">
    <location>
        <begin position="121"/>
        <end position="125"/>
    </location>
    <ligand>
        <name>UDP-N-acetyl-alpha-D-glucosamine</name>
        <dbReference type="ChEBI" id="CHEBI:57705"/>
    </ligand>
</feature>
<comment type="pathway">
    <text evidence="2 12">Cell wall biogenesis; peptidoglycan biosynthesis.</text>
</comment>
<sequence length="417" mass="44933">MAKFIVDGNRRLQGEVDLQGAKNSALPIISATLLCSGESVIHCCPIISDINASIQILRYLGCSAKLSDHTLIVDSKDMNRCDIPENLMNEMRSSIVFLGAIIARKGKAKLYFPGGCELGPRPIDLHLSALRKMGVIIDERYGLITCRVKDKLHGAKIALPFPSVGATENIILSAVLAKGTTIISNAAREPEIVDLCDYLVKCGAEIYGAGESTIYIYGVDNLTPTVHTIIPDRIVASTLMAASAVTGGELILNGIISSHLDGVIPLFEEAGCNIKVRNSKLKIDSPNRLKPFKSVRTMPYPGFPTDAQAVMMSVATVAKGTTVFVENIFESRYRHVEDLTRLGANIKVANKVAVVEGVDRLFGAKVVAKELRGAAALVVASLKAEGRTEIEGIKYLERGYEDLEVVLSSLGANIRKV</sequence>
<keyword evidence="7 12" id="KW-0573">Peptidoglycan synthesis</keyword>
<dbReference type="InterPro" id="IPR013792">
    <property type="entry name" value="RNA3'P_cycl/enolpyr_Trfase_a/b"/>
</dbReference>
<comment type="caution">
    <text evidence="14">The sequence shown here is derived from an EMBL/GenBank/DDBJ whole genome shotgun (WGS) entry which is preliminary data.</text>
</comment>
<accession>A0ABV1HSY8</accession>
<proteinExistence type="inferred from homology"/>
<dbReference type="PANTHER" id="PTHR43783">
    <property type="entry name" value="UDP-N-ACETYLGLUCOSAMINE 1-CARBOXYVINYLTRANSFERASE"/>
    <property type="match status" value="1"/>
</dbReference>
<feature type="binding site" evidence="12">
    <location>
        <position position="92"/>
    </location>
    <ligand>
        <name>UDP-N-acetyl-alpha-D-glucosamine</name>
        <dbReference type="ChEBI" id="CHEBI:57705"/>
    </ligand>
</feature>
<evidence type="ECO:0000256" key="6">
    <source>
        <dbReference type="ARBA" id="ARBA00022960"/>
    </source>
</evidence>
<keyword evidence="12" id="KW-0670">Pyruvate</keyword>
<evidence type="ECO:0000256" key="3">
    <source>
        <dbReference type="ARBA" id="ARBA00022490"/>
    </source>
</evidence>
<name>A0ABV1HSY8_9FIRM</name>
<dbReference type="RefSeq" id="WP_022505105.1">
    <property type="nucleotide sequence ID" value="NZ_JBBMEY010000007.1"/>
</dbReference>
<dbReference type="PANTHER" id="PTHR43783:SF1">
    <property type="entry name" value="UDP-N-ACETYLGLUCOSAMINE 1-CARBOXYVINYLTRANSFERASE"/>
    <property type="match status" value="1"/>
</dbReference>
<keyword evidence="5 12" id="KW-0808">Transferase</keyword>
<comment type="catalytic activity">
    <reaction evidence="11 12">
        <text>phosphoenolpyruvate + UDP-N-acetyl-alpha-D-glucosamine = UDP-N-acetyl-3-O-(1-carboxyvinyl)-alpha-D-glucosamine + phosphate</text>
        <dbReference type="Rhea" id="RHEA:18681"/>
        <dbReference type="ChEBI" id="CHEBI:43474"/>
        <dbReference type="ChEBI" id="CHEBI:57705"/>
        <dbReference type="ChEBI" id="CHEBI:58702"/>
        <dbReference type="ChEBI" id="CHEBI:68483"/>
        <dbReference type="EC" id="2.5.1.7"/>
    </reaction>
</comment>